<accession>A0A917I6Z0</accession>
<name>A0A917I6Z0_9HYPH</name>
<reference evidence="1" key="2">
    <citation type="submission" date="2020-09" db="EMBL/GenBank/DDBJ databases">
        <authorList>
            <person name="Sun Q."/>
            <person name="Zhou Y."/>
        </authorList>
    </citation>
    <scope>NUCLEOTIDE SEQUENCE</scope>
    <source>
        <strain evidence="1">CGMCC 1.12214</strain>
    </source>
</reference>
<sequence>MGRRFAPHDETFFAFACYVEEVLVDRSRLWPDWLIDNLVDDQPRELAAWAAYRAKTKQDERAFFTIVAELELTNAGLSADVLSTPQMAEYIDRRVEALIIARTSTDLISHLALTRTRSPIRSDEDGWRPGRRSMADVVAGVVCAFHPYNRSATAKFLNRGLPDDRNVDGATHRTVRDALETFCSRGALLNPNTMSYACCHLAFRARVLDCLFTFVRTDPLLRHLTLPRAAERLLKSGQLFTLLRVAEEEAGRIVGPIPLLAVPDDITATQIRILKRHLSARTRAQIGALAAREAPGGIAPSAAARSLETGERNHAEL</sequence>
<reference evidence="1" key="1">
    <citation type="journal article" date="2014" name="Int. J. Syst. Evol. Microbiol.">
        <title>Complete genome sequence of Corynebacterium casei LMG S-19264T (=DSM 44701T), isolated from a smear-ripened cheese.</title>
        <authorList>
            <consortium name="US DOE Joint Genome Institute (JGI-PGF)"/>
            <person name="Walter F."/>
            <person name="Albersmeier A."/>
            <person name="Kalinowski J."/>
            <person name="Ruckert C."/>
        </authorList>
    </citation>
    <scope>NUCLEOTIDE SEQUENCE</scope>
    <source>
        <strain evidence="1">CGMCC 1.12214</strain>
    </source>
</reference>
<keyword evidence="2" id="KW-1185">Reference proteome</keyword>
<dbReference type="RefSeq" id="WP_188517160.1">
    <property type="nucleotide sequence ID" value="NZ_BMES01000001.1"/>
</dbReference>
<dbReference type="AlphaFoldDB" id="A0A917I6Z0"/>
<dbReference type="EMBL" id="BMES01000001">
    <property type="protein sequence ID" value="GGH16091.1"/>
    <property type="molecule type" value="Genomic_DNA"/>
</dbReference>
<protein>
    <submittedName>
        <fullName evidence="1">Uncharacterized protein</fullName>
    </submittedName>
</protein>
<evidence type="ECO:0000313" key="1">
    <source>
        <dbReference type="EMBL" id="GGH16091.1"/>
    </source>
</evidence>
<dbReference type="Proteomes" id="UP000603912">
    <property type="component" value="Unassembled WGS sequence"/>
</dbReference>
<organism evidence="1 2">
    <name type="scientific">Alsobacter metallidurans</name>
    <dbReference type="NCBI Taxonomy" id="340221"/>
    <lineage>
        <taxon>Bacteria</taxon>
        <taxon>Pseudomonadati</taxon>
        <taxon>Pseudomonadota</taxon>
        <taxon>Alphaproteobacteria</taxon>
        <taxon>Hyphomicrobiales</taxon>
        <taxon>Alsobacteraceae</taxon>
        <taxon>Alsobacter</taxon>
    </lineage>
</organism>
<gene>
    <name evidence="1" type="ORF">GCM10007036_16490</name>
</gene>
<comment type="caution">
    <text evidence="1">The sequence shown here is derived from an EMBL/GenBank/DDBJ whole genome shotgun (WGS) entry which is preliminary data.</text>
</comment>
<proteinExistence type="predicted"/>
<evidence type="ECO:0000313" key="2">
    <source>
        <dbReference type="Proteomes" id="UP000603912"/>
    </source>
</evidence>